<evidence type="ECO:0000256" key="3">
    <source>
        <dbReference type="SAM" id="MobiDB-lite"/>
    </source>
</evidence>
<organism evidence="4">
    <name type="scientific">Anthurium amnicola</name>
    <dbReference type="NCBI Taxonomy" id="1678845"/>
    <lineage>
        <taxon>Eukaryota</taxon>
        <taxon>Viridiplantae</taxon>
        <taxon>Streptophyta</taxon>
        <taxon>Embryophyta</taxon>
        <taxon>Tracheophyta</taxon>
        <taxon>Spermatophyta</taxon>
        <taxon>Magnoliopsida</taxon>
        <taxon>Liliopsida</taxon>
        <taxon>Araceae</taxon>
        <taxon>Pothoideae</taxon>
        <taxon>Potheae</taxon>
        <taxon>Anthurium</taxon>
    </lineage>
</organism>
<dbReference type="PANTHER" id="PTHR48047">
    <property type="entry name" value="GLYCOSYLTRANSFERASE"/>
    <property type="match status" value="1"/>
</dbReference>
<protein>
    <submittedName>
        <fullName evidence="4">Zeatin O-xylosyltransferase</fullName>
    </submittedName>
</protein>
<dbReference type="InterPro" id="IPR002213">
    <property type="entry name" value="UDP_glucos_trans"/>
</dbReference>
<feature type="compositionally biased region" description="Pro residues" evidence="3">
    <location>
        <begin position="15"/>
        <end position="53"/>
    </location>
</feature>
<name>A0A1D1XL25_9ARAE</name>
<feature type="non-terminal residue" evidence="4">
    <location>
        <position position="1"/>
    </location>
</feature>
<dbReference type="AlphaFoldDB" id="A0A1D1XL25"/>
<dbReference type="Pfam" id="PF00201">
    <property type="entry name" value="UDPGT"/>
    <property type="match status" value="1"/>
</dbReference>
<sequence>HHHHHHHPGVMMPSFRPPPPPPPQGPEAGPLRPPPVRHPAHPPSPLPGPPEPARGPGGGGPPRGLEGTTGSAAILFNTCDELERPFLDYLAREAGGKPVWGVGPLLPAGFWSNPAGSISDQAARPDQEETAVAEGKVRAWLDSKPPASVVYISFGTLVGPAHQELAELAAALEESDRPFIWALQDPAAGPFAGGGFFPEGLSRRVAEDGGRGLVIRGWAPQLLVLSHPSTAAFLTHC</sequence>
<gene>
    <name evidence="4" type="primary">ZOX1</name>
    <name evidence="4" type="ORF">g.49172</name>
</gene>
<proteinExistence type="inferred from homology"/>
<evidence type="ECO:0000256" key="1">
    <source>
        <dbReference type="ARBA" id="ARBA00009995"/>
    </source>
</evidence>
<evidence type="ECO:0000256" key="2">
    <source>
        <dbReference type="ARBA" id="ARBA00022679"/>
    </source>
</evidence>
<dbReference type="Gene3D" id="3.40.50.2000">
    <property type="entry name" value="Glycogen Phosphorylase B"/>
    <property type="match status" value="2"/>
</dbReference>
<dbReference type="SUPFAM" id="SSF53756">
    <property type="entry name" value="UDP-Glycosyltransferase/glycogen phosphorylase"/>
    <property type="match status" value="1"/>
</dbReference>
<dbReference type="PANTHER" id="PTHR48047:SF131">
    <property type="entry name" value="GLYCOSYLTRANSFERASE"/>
    <property type="match status" value="1"/>
</dbReference>
<dbReference type="EMBL" id="GDJX01024858">
    <property type="protein sequence ID" value="JAT43078.1"/>
    <property type="molecule type" value="Transcribed_RNA"/>
</dbReference>
<dbReference type="GO" id="GO:0035251">
    <property type="term" value="F:UDP-glucosyltransferase activity"/>
    <property type="evidence" value="ECO:0007669"/>
    <property type="project" value="TreeGrafter"/>
</dbReference>
<feature type="region of interest" description="Disordered" evidence="3">
    <location>
        <begin position="1"/>
        <end position="69"/>
    </location>
</feature>
<reference evidence="4" key="1">
    <citation type="submission" date="2015-07" db="EMBL/GenBank/DDBJ databases">
        <title>Transcriptome Assembly of Anthurium amnicola.</title>
        <authorList>
            <person name="Suzuki J."/>
        </authorList>
    </citation>
    <scope>NUCLEOTIDE SEQUENCE</scope>
</reference>
<evidence type="ECO:0000313" key="4">
    <source>
        <dbReference type="EMBL" id="JAT43078.1"/>
    </source>
</evidence>
<accession>A0A1D1XL25</accession>
<comment type="similarity">
    <text evidence="1">Belongs to the UDP-glycosyltransferase family.</text>
</comment>
<keyword evidence="2 4" id="KW-0808">Transferase</keyword>
<feature type="non-terminal residue" evidence="4">
    <location>
        <position position="237"/>
    </location>
</feature>